<dbReference type="PROSITE" id="PS51304">
    <property type="entry name" value="GALECTIN"/>
    <property type="match status" value="1"/>
</dbReference>
<keyword evidence="1" id="KW-0430">Lectin</keyword>
<dbReference type="EMBL" id="MH392247">
    <property type="protein sequence ID" value="QAA12425.1"/>
    <property type="molecule type" value="mRNA"/>
</dbReference>
<protein>
    <recommendedName>
        <fullName evidence="1">Galectin</fullName>
    </recommendedName>
</protein>
<dbReference type="InterPro" id="IPR013320">
    <property type="entry name" value="ConA-like_dom_sf"/>
</dbReference>
<evidence type="ECO:0000313" key="3">
    <source>
        <dbReference type="EMBL" id="QAA12425.1"/>
    </source>
</evidence>
<dbReference type="Gene3D" id="2.60.120.200">
    <property type="match status" value="1"/>
</dbReference>
<sequence length="162" mass="17333">MSSTSAVNIYNISAGTSVDLAAPVTTGDIVTFFSSALNLNAGAGNPNNTTLNLFAENGAYLLHIAFRLQEDVIIFNSRQPDGPWLVEQRVSDVANQFAGIDGKAMVTVFDHGDKYQVVINEKTVIQYTKQISGPTSSLSYNATEETSIFSTVVEAVTYTGLA</sequence>
<dbReference type="SMART" id="SM00276">
    <property type="entry name" value="GLECT"/>
    <property type="match status" value="1"/>
</dbReference>
<name>A0A4P6DAM1_CYCAE</name>
<proteinExistence type="evidence at transcript level"/>
<accession>A0A4P6DAM1</accession>
<dbReference type="InterPro" id="IPR001079">
    <property type="entry name" value="Galectin_CRD"/>
</dbReference>
<dbReference type="Pfam" id="PF00337">
    <property type="entry name" value="Gal-bind_lectin"/>
    <property type="match status" value="1"/>
</dbReference>
<dbReference type="SUPFAM" id="SSF49899">
    <property type="entry name" value="Concanavalin A-like lectins/glucanases"/>
    <property type="match status" value="1"/>
</dbReference>
<dbReference type="FunFam" id="2.60.120.200:FF:000388">
    <property type="entry name" value="Anti-tumor lectin"/>
    <property type="match status" value="1"/>
</dbReference>
<evidence type="ECO:0000259" key="2">
    <source>
        <dbReference type="PROSITE" id="PS51304"/>
    </source>
</evidence>
<evidence type="ECO:0000256" key="1">
    <source>
        <dbReference type="RuleBase" id="RU102079"/>
    </source>
</evidence>
<dbReference type="GO" id="GO:0030246">
    <property type="term" value="F:carbohydrate binding"/>
    <property type="evidence" value="ECO:0007669"/>
    <property type="project" value="UniProtKB-UniRule"/>
</dbReference>
<reference evidence="3" key="1">
    <citation type="submission" date="2018-05" db="EMBL/GenBank/DDBJ databases">
        <authorList>
            <person name="Chang Y.-S."/>
            <person name="Chen J.-N."/>
            <person name="Chang K.-H."/>
            <person name="Chang Y.-M."/>
            <person name="Lai Y.-J."/>
            <person name="Liu W.-J."/>
        </authorList>
    </citation>
    <scope>NUCLEOTIDE SEQUENCE</scope>
</reference>
<organism evidence="3">
    <name type="scientific">Cyclocybe aegerita</name>
    <name type="common">Black poplar mushroom</name>
    <name type="synonym">Agrocybe aegerita</name>
    <dbReference type="NCBI Taxonomy" id="1973307"/>
    <lineage>
        <taxon>Eukaryota</taxon>
        <taxon>Fungi</taxon>
        <taxon>Dikarya</taxon>
        <taxon>Basidiomycota</taxon>
        <taxon>Agaricomycotina</taxon>
        <taxon>Agaricomycetes</taxon>
        <taxon>Agaricomycetidae</taxon>
        <taxon>Agaricales</taxon>
        <taxon>Agaricineae</taxon>
        <taxon>Bolbitiaceae</taxon>
        <taxon>Cyclocybe</taxon>
    </lineage>
</organism>
<feature type="domain" description="Galectin" evidence="2">
    <location>
        <begin position="16"/>
        <end position="159"/>
    </location>
</feature>
<dbReference type="AlphaFoldDB" id="A0A4P6DAM1"/>